<dbReference type="KEGG" id="bpor:BPO_1513"/>
<accession>A0AAU0F1F3</accession>
<gene>
    <name evidence="1" type="ORF">BPO_1513</name>
</gene>
<evidence type="ECO:0000313" key="1">
    <source>
        <dbReference type="EMBL" id="WOC52160.1"/>
    </source>
</evidence>
<reference evidence="1" key="1">
    <citation type="submission" date="2023-10" db="EMBL/GenBank/DDBJ databases">
        <title>Characterization and whole genome sequencing of a novel strain of Bergeyella porcorum QD2021 isolated from pig.</title>
        <authorList>
            <person name="Liu G."/>
            <person name="Chen C."/>
            <person name="Han X."/>
        </authorList>
    </citation>
    <scope>NUCLEOTIDE SEQUENCE</scope>
    <source>
        <strain evidence="1">QD2021</strain>
    </source>
</reference>
<dbReference type="Proteomes" id="UP001432059">
    <property type="component" value="Chromosome"/>
</dbReference>
<evidence type="ECO:0008006" key="3">
    <source>
        <dbReference type="Google" id="ProtNLM"/>
    </source>
</evidence>
<protein>
    <recommendedName>
        <fullName evidence="3">Outer membrane protein beta-barrel domain-containing protein</fullName>
    </recommendedName>
</protein>
<sequence length="181" mass="21335">MNSNRTLTFNVIGAPYRRSTASPNTQEVYNYRGVHYNSYWGYQNGEKRSERVRENFQPMFQLSDYWKISDKTSLWTSVSYQFGKNRSSRLDWFRVQNPSPTYYRRLPSYFLSQLENVQTDNLTDAELLNLRSAYNQAVDAWSSGDPSVTQINWDLLYQRNHCSQRVSTTVLQGKSFVLYGR</sequence>
<proteinExistence type="predicted"/>
<keyword evidence="2" id="KW-1185">Reference proteome</keyword>
<name>A0AAU0F1F3_9FLAO</name>
<dbReference type="EMBL" id="CP136426">
    <property type="protein sequence ID" value="WOC52160.1"/>
    <property type="molecule type" value="Genomic_DNA"/>
</dbReference>
<dbReference type="RefSeq" id="WP_327983683.1">
    <property type="nucleotide sequence ID" value="NZ_CP136426.1"/>
</dbReference>
<organism evidence="1 2">
    <name type="scientific">Bergeyella porcorum</name>
    <dbReference type="NCBI Taxonomy" id="1735111"/>
    <lineage>
        <taxon>Bacteria</taxon>
        <taxon>Pseudomonadati</taxon>
        <taxon>Bacteroidota</taxon>
        <taxon>Flavobacteriia</taxon>
        <taxon>Flavobacteriales</taxon>
        <taxon>Weeksellaceae</taxon>
        <taxon>Bergeyella</taxon>
    </lineage>
</organism>
<dbReference type="AlphaFoldDB" id="A0AAU0F1F3"/>
<evidence type="ECO:0000313" key="2">
    <source>
        <dbReference type="Proteomes" id="UP001432059"/>
    </source>
</evidence>